<dbReference type="InterPro" id="IPR013783">
    <property type="entry name" value="Ig-like_fold"/>
</dbReference>
<dbReference type="GO" id="GO:0005654">
    <property type="term" value="C:nucleoplasm"/>
    <property type="evidence" value="ECO:0007669"/>
    <property type="project" value="UniProtKB-SubCell"/>
</dbReference>
<dbReference type="InterPro" id="IPR006630">
    <property type="entry name" value="La_HTH"/>
</dbReference>
<dbReference type="GO" id="GO:0031012">
    <property type="term" value="C:extracellular matrix"/>
    <property type="evidence" value="ECO:0007669"/>
    <property type="project" value="TreeGrafter"/>
</dbReference>
<dbReference type="InterPro" id="IPR032675">
    <property type="entry name" value="LRR_dom_sf"/>
</dbReference>
<dbReference type="Gene3D" id="3.80.10.10">
    <property type="entry name" value="Ribonuclease Inhibitor"/>
    <property type="match status" value="1"/>
</dbReference>
<evidence type="ECO:0000256" key="5">
    <source>
        <dbReference type="ARBA" id="ARBA00022664"/>
    </source>
</evidence>
<feature type="domain" description="NACHT" evidence="22">
    <location>
        <begin position="1516"/>
        <end position="1648"/>
    </location>
</feature>
<evidence type="ECO:0000256" key="12">
    <source>
        <dbReference type="ARBA" id="ARBA00022884"/>
    </source>
</evidence>
<evidence type="ECO:0000259" key="23">
    <source>
        <dbReference type="PROSITE" id="PS50961"/>
    </source>
</evidence>
<dbReference type="GO" id="GO:1990904">
    <property type="term" value="C:ribonucleoprotein complex"/>
    <property type="evidence" value="ECO:0007669"/>
    <property type="project" value="UniProtKB-UniRule"/>
</dbReference>
<dbReference type="Pfam" id="PF07679">
    <property type="entry name" value="I-set"/>
    <property type="match status" value="2"/>
</dbReference>
<dbReference type="Pfam" id="PF05729">
    <property type="entry name" value="NACHT"/>
    <property type="match status" value="1"/>
</dbReference>
<evidence type="ECO:0000256" key="7">
    <source>
        <dbReference type="ARBA" id="ARBA00022737"/>
    </source>
</evidence>
<dbReference type="GO" id="GO:0005576">
    <property type="term" value="C:extracellular region"/>
    <property type="evidence" value="ECO:0007669"/>
    <property type="project" value="UniProtKB-SubCell"/>
</dbReference>
<dbReference type="Pfam" id="PF05383">
    <property type="entry name" value="La"/>
    <property type="match status" value="1"/>
</dbReference>
<name>A0AAD8ZDE3_9TELE</name>
<dbReference type="InterPro" id="IPR036388">
    <property type="entry name" value="WH-like_DNA-bd_sf"/>
</dbReference>
<dbReference type="InterPro" id="IPR012677">
    <property type="entry name" value="Nucleotide-bd_a/b_plait_sf"/>
</dbReference>
<dbReference type="InterPro" id="IPR034887">
    <property type="entry name" value="LARP7_RRM1"/>
</dbReference>
<feature type="region of interest" description="Disordered" evidence="19">
    <location>
        <begin position="2184"/>
        <end position="2208"/>
    </location>
</feature>
<dbReference type="InterPro" id="IPR034910">
    <property type="entry name" value="LARP7_RRM2"/>
</dbReference>
<dbReference type="InterPro" id="IPR027417">
    <property type="entry name" value="P-loop_NTPase"/>
</dbReference>
<dbReference type="Pfam" id="PF17776">
    <property type="entry name" value="NLRC4_HD2"/>
    <property type="match status" value="1"/>
</dbReference>
<evidence type="ECO:0000256" key="18">
    <source>
        <dbReference type="PROSITE-ProRule" id="PRU00332"/>
    </source>
</evidence>
<protein>
    <recommendedName>
        <fullName evidence="3">La-related protein 7</fullName>
    </recommendedName>
    <alternativeName>
        <fullName evidence="17">La ribonucleoprotein domain family member 7</fullName>
    </alternativeName>
</protein>
<dbReference type="PROSITE" id="PS50837">
    <property type="entry name" value="NACHT"/>
    <property type="match status" value="1"/>
</dbReference>
<feature type="domain" description="Ig-like" evidence="21">
    <location>
        <begin position="1193"/>
        <end position="1296"/>
    </location>
</feature>
<dbReference type="Gene3D" id="2.60.40.10">
    <property type="entry name" value="Immunoglobulins"/>
    <property type="match status" value="2"/>
</dbReference>
<reference evidence="25" key="1">
    <citation type="submission" date="2023-03" db="EMBL/GenBank/DDBJ databases">
        <title>Electrophorus voltai genome.</title>
        <authorList>
            <person name="Bian C."/>
        </authorList>
    </citation>
    <scope>NUCLEOTIDE SEQUENCE</scope>
    <source>
        <strain evidence="25">CB-2022</strain>
        <tissue evidence="25">Muscle</tissue>
    </source>
</reference>
<evidence type="ECO:0000259" key="20">
    <source>
        <dbReference type="PROSITE" id="PS50102"/>
    </source>
</evidence>
<feature type="compositionally biased region" description="Basic and acidic residues" evidence="19">
    <location>
        <begin position="2192"/>
        <end position="2205"/>
    </location>
</feature>
<dbReference type="Gene3D" id="1.10.10.10">
    <property type="entry name" value="Winged helix-like DNA-binding domain superfamily/Winged helix DNA-binding domain"/>
    <property type="match status" value="1"/>
</dbReference>
<keyword evidence="8" id="KW-0547">Nucleotide-binding</keyword>
<evidence type="ECO:0000256" key="11">
    <source>
        <dbReference type="ARBA" id="ARBA00022871"/>
    </source>
</evidence>
<dbReference type="Gene3D" id="2.60.120.830">
    <property type="match status" value="1"/>
</dbReference>
<dbReference type="InterPro" id="IPR003598">
    <property type="entry name" value="Ig_sub2"/>
</dbReference>
<dbReference type="SMART" id="SM00360">
    <property type="entry name" value="RRM"/>
    <property type="match status" value="1"/>
</dbReference>
<dbReference type="GO" id="GO:0007283">
    <property type="term" value="P:spermatogenesis"/>
    <property type="evidence" value="ECO:0007669"/>
    <property type="project" value="UniProtKB-KW"/>
</dbReference>
<evidence type="ECO:0000256" key="16">
    <source>
        <dbReference type="ARBA" id="ARBA00023319"/>
    </source>
</evidence>
<evidence type="ECO:0000256" key="3">
    <source>
        <dbReference type="ARBA" id="ARBA00015867"/>
    </source>
</evidence>
<keyword evidence="9" id="KW-0221">Differentiation</keyword>
<dbReference type="InterPro" id="IPR003599">
    <property type="entry name" value="Ig_sub"/>
</dbReference>
<evidence type="ECO:0000256" key="10">
    <source>
        <dbReference type="ARBA" id="ARBA00022840"/>
    </source>
</evidence>
<dbReference type="InterPro" id="IPR000884">
    <property type="entry name" value="TSP1_rpt"/>
</dbReference>
<dbReference type="InterPro" id="IPR035979">
    <property type="entry name" value="RBD_domain_sf"/>
</dbReference>
<evidence type="ECO:0000256" key="8">
    <source>
        <dbReference type="ARBA" id="ARBA00022741"/>
    </source>
</evidence>
<dbReference type="PROSITE" id="PS51939">
    <property type="entry name" value="XRRM"/>
    <property type="match status" value="1"/>
</dbReference>
<feature type="compositionally biased region" description="Basic and acidic residues" evidence="19">
    <location>
        <begin position="2477"/>
        <end position="2495"/>
    </location>
</feature>
<feature type="region of interest" description="Disordered" evidence="19">
    <location>
        <begin position="2367"/>
        <end position="2533"/>
    </location>
</feature>
<dbReference type="PROSITE" id="PS50835">
    <property type="entry name" value="IG_LIKE"/>
    <property type="match status" value="2"/>
</dbReference>
<evidence type="ECO:0000259" key="21">
    <source>
        <dbReference type="PROSITE" id="PS50835"/>
    </source>
</evidence>
<evidence type="ECO:0000256" key="17">
    <source>
        <dbReference type="ARBA" id="ARBA00029640"/>
    </source>
</evidence>
<keyword evidence="15" id="KW-0539">Nucleus</keyword>
<dbReference type="Pfam" id="PF19236">
    <property type="entry name" value="ADAMTS_CR_3"/>
    <property type="match status" value="1"/>
</dbReference>
<dbReference type="InterPro" id="IPR036383">
    <property type="entry name" value="TSP1_rpt_sf"/>
</dbReference>
<dbReference type="InterPro" id="IPR002344">
    <property type="entry name" value="Lupus_La"/>
</dbReference>
<dbReference type="InterPro" id="IPR036390">
    <property type="entry name" value="WH_DNA-bd_sf"/>
</dbReference>
<dbReference type="SMART" id="SM00209">
    <property type="entry name" value="TSP1"/>
    <property type="match status" value="9"/>
</dbReference>
<dbReference type="GO" id="GO:0030154">
    <property type="term" value="P:cell differentiation"/>
    <property type="evidence" value="ECO:0007669"/>
    <property type="project" value="UniProtKB-KW"/>
</dbReference>
<dbReference type="CDD" id="cd12290">
    <property type="entry name" value="RRM1_LARP7"/>
    <property type="match status" value="1"/>
</dbReference>
<dbReference type="SMART" id="SM00409">
    <property type="entry name" value="IG"/>
    <property type="match status" value="2"/>
</dbReference>
<dbReference type="SUPFAM" id="SSF52540">
    <property type="entry name" value="P-loop containing nucleoside triphosphate hydrolases"/>
    <property type="match status" value="1"/>
</dbReference>
<dbReference type="FunFam" id="2.60.40.10:FF:000032">
    <property type="entry name" value="palladin isoform X1"/>
    <property type="match status" value="1"/>
</dbReference>
<feature type="domain" description="HTH La-type RNA-binding" evidence="23">
    <location>
        <begin position="2208"/>
        <end position="2299"/>
    </location>
</feature>
<dbReference type="InterPro" id="IPR007110">
    <property type="entry name" value="Ig-like_dom"/>
</dbReference>
<sequence>MGCAVKEAIVDCLGPSGISAVFTLNFRGQSGVHWMCRQELTDSTLRRRQRHTVGRLGNVERMFPHLRGRSLLFSQALPQFQGKNKILASAPVHRSHFDEVIQRNGCGDRPVKGRTSNIAHAVTCCRLTLGNVPSLRFLPRHEPLTQDCPPDSGDFRAQQCSAHADVRHQGRYHEWLPVDNDPENPCALKCRAKGADLVVELAPKVLDGTRCYTESLDMCISGACQIVGCDHELGSTAKEDNCGVCNGDGSSCRLVRGHYKSQHATGKTEDTVIVIPYGSRHVRLVLKGPDHLYLESKSLQGVRGEHSLDGTKQYILENTTIDFQKLSDKEVLRITGPLGADFTIKVKYAGTMDSVVQFIFYQLIVHRWRETDFFPCSVTCGGGYQLTSAECFDQRSSRVVVDQYCHYYPENVKPKPKLQECNMDPCPASDGYKQIMPYDLYHPLPRWDSSPWTACSTSCGGGVQSRSVSCVEEDMQGNVTPTDEWKCLYAPKTAILQPCNTFDCPTWLAQEWSPCTVTCGQGLRYRVVLCIDHRGLHAGGCNPTTKPHIKEECLVTVPCYKPIEKLPVEAEPPWFKQAIELEEDTAVSEDPTFIRGSWGPCSRTCGAGTQRRTVRCQVLLSFSQAVADLPDDECEGPKPAESQPCYRAPCQGVKAEADNDRTQTTATGREELHDWEYKGFTECSETCDGGMKEAVVICLNKQTREAADERECVRARRPPQLIQACHTRPCPPRWVAAAWSFCSATCGVGLQTRAVSCVPKGRAHGNRTESIKDEECEQPKPPSVQACNRFDCPPTWDVQEWTQCSQTCGGGSQKREVTCKQRMADGSVLELPETFCPSPGLPAEQACGQIDCPAHWIFANWTQCSATCGEGTQRLLVVCRRQEPSGQYRTVLPEACASIPKPSTARSCSTGPCEKTFKPAVAKPKPTILAQQKVYIQWRKGPKLHLVVGGYAYLFPWTSVVLRCPTRHFHKGHVRWLKDGKPLTLPPHVSISHMGYVKIQQVRASDVGMYTCIADQTQESFVLKLIGNKQKVSVSETDLWVTDDVKSSPKTFQMSSTPEEKAKEVLSLNRYDTIVQHLLDLKDLLLLHFAEKNGSLQEEDTSLESQAPQVLVADMPKLDEITSNLSGSLQELQTNELLMQLLGDPSKNTGENNESTLEPHERPELSAQGYISQETDLLASHSTRQWRGHFRSPVITQKPSRSHTLTHKIVAHVGGVVVVPRQVTRLELKCQAQGNPQPTIIWTKEGMELTNHSRVGLMPDGSLHIEAPRETDSGFYTCRATNRVGSTSLSSRVQITENGCVTGSGESNSSFCSDNVQSFNSCHGHHCHQRPSSYRNCTTQACALQWRVGPWTQCTATCGRHGFQSRHVTCVHHRSGKLARELQCAWRRRPASWQRCNILSCGKGTAIFGSPALKLFNSHGNRQQANYQKIIAKHKAALKRRSESMLYYNTRHGEKIPFSEHYVNLLIVKGHHSLEIKRHEVLTFGQQRISLQQKASEKFIKPAQLFSNETGMQPNKKILVTGVAGIGKTVLVQKILCDFSNDKEYTSFDFIIHLTFRDLNLIRRPISFRELILRKNGHLAKHLDTITENDVKLLIILDGFDEFKHYRACDADVFLTEIDEEGEVPEVLSSLILGELLPRASVLVTSRPMAVGYIPVGAIDCFVVITGFSTTEIHDFFQRFFQDQDVASRMFDTVAANELMLTLCYIPAFCHIVCSILKDSDCLSTASPRTMTDIYVQYLLALVKSHMKNRVETLNVNSRIQDQEHLQKILIKLGRLAYQKLMKQETLFYSNDDEIMNCAMVSTFLDKTSIQEPGCTEDIYSFTHLTIQEFFAALYSAMADVPLSETLGSSIESMTGNLDLFARFLSGLLSKRNQELLNRNIGFEMHEDKMQSFRIRLVSDTQTLCENGTYILTHLHCILEQQDVLLIQELQPQSLRINLSDVSLSLMDHNAVKYFLSEIQMTIFELDLTGTNTSAKALKDLEPYLLRCENLWLGENSLDMEAVKVVAGVLEASDTLKQIGLGWTDIGDEELLVLTKAIKVKKKLSEIWMEGNRIGFAGLTSLSDLTPCPLTRVVAIWNNVTDDEAECLNSLYPGQCFVVSFTDDSMWEGWAQWVLQRCEVSSSEKLVTFLQKVCDISLCSLESSWARTFFGTLTQLIRTRIEQCLEEDVRRKLIQSLDMIDNENMSTGGDLSAKDPSEQKSENERKKRSRVKQLLAEVKKQVEFWFGDVNLQKDRFLKKVIAQSRDGYVDISLLMTFNRMKKLTTDVKLIARALKDSALVEVNLEETKVRRRHPYEGCTKNVDDCTVYVELLPKNVTHVWIKRVFNKCGNVVYISIPKFKTTGHTKGFAFVEFETQEEAQKAIEMLNNPPEDAPRKPGIFPKTFARKPIPFPVFQDGTQDEDEDGKKKKKKKKKPRGEPKGSSAEEMVTESAAKATGAATAEEEGRERAQQSEGGAADESSSKRAEKKRRRSCSAEGRAEGKQEEMPSKMRKLDEEGSDLNEMISKNKESKEEDGKTDEKDDSLLKAKRKRKKKHKERLKIEEEVIPLRVISKWDNFLFLLSLALRKEWLELKQEYRDLQKICMSELKKNISGISQTHQAWEKSKPENEAVSPQFESGVIVKITHSQPLPSRKCVKDALSEVSTVKYVDILNGDAEGYVRFETPTDAKAVIAANSELQKKYDWNLEILTGDHEQRYWQKILVDRQAKLNRPRDKRRGTEKLISKADKIIIAQAKKAIKHIHFDD</sequence>
<dbReference type="Pfam" id="PF00076">
    <property type="entry name" value="RRM_1"/>
    <property type="match status" value="1"/>
</dbReference>
<dbReference type="GO" id="GO:0005524">
    <property type="term" value="F:ATP binding"/>
    <property type="evidence" value="ECO:0007669"/>
    <property type="project" value="UniProtKB-KW"/>
</dbReference>
<dbReference type="SUPFAM" id="SSF46785">
    <property type="entry name" value="Winged helix' DNA-binding domain"/>
    <property type="match status" value="1"/>
</dbReference>
<comment type="subcellular location">
    <subcellularLocation>
        <location evidence="2">Nucleus</location>
        <location evidence="2">Nucleoplasm</location>
    </subcellularLocation>
    <subcellularLocation>
        <location evidence="1">Secreted</location>
    </subcellularLocation>
</comment>
<evidence type="ECO:0000256" key="19">
    <source>
        <dbReference type="SAM" id="MobiDB-lite"/>
    </source>
</evidence>
<dbReference type="GO" id="GO:0003723">
    <property type="term" value="F:RNA binding"/>
    <property type="evidence" value="ECO:0007669"/>
    <property type="project" value="UniProtKB-UniRule"/>
</dbReference>
<dbReference type="SMART" id="SM00408">
    <property type="entry name" value="IGc2"/>
    <property type="match status" value="2"/>
</dbReference>
<evidence type="ECO:0000256" key="6">
    <source>
        <dbReference type="ARBA" id="ARBA00022729"/>
    </source>
</evidence>
<keyword evidence="7" id="KW-0677">Repeat</keyword>
<dbReference type="InterPro" id="IPR029495">
    <property type="entry name" value="NACHT-assoc"/>
</dbReference>
<keyword evidence="10" id="KW-0067">ATP-binding</keyword>
<dbReference type="PANTHER" id="PTHR13723:SF157">
    <property type="entry name" value="ADAMTS-LIKE PROTEIN 1"/>
    <property type="match status" value="1"/>
</dbReference>
<keyword evidence="26" id="KW-1185">Reference proteome</keyword>
<dbReference type="PANTHER" id="PTHR13723">
    <property type="entry name" value="ADAMTS A DISINTEGRIN AND METALLOPROTEASE WITH THROMBOSPONDIN MOTIFS PROTEASE"/>
    <property type="match status" value="1"/>
</dbReference>
<dbReference type="GO" id="GO:0008380">
    <property type="term" value="P:RNA splicing"/>
    <property type="evidence" value="ECO:0007669"/>
    <property type="project" value="UniProtKB-KW"/>
</dbReference>
<dbReference type="SUPFAM" id="SSF52047">
    <property type="entry name" value="RNI-like"/>
    <property type="match status" value="1"/>
</dbReference>
<evidence type="ECO:0000256" key="14">
    <source>
        <dbReference type="ARBA" id="ARBA00023187"/>
    </source>
</evidence>
<dbReference type="FunFam" id="2.20.100.10:FF:000009">
    <property type="entry name" value="ADAMTS-like protein 3 isoform A"/>
    <property type="match status" value="1"/>
</dbReference>
<dbReference type="PROSITE" id="PS50102">
    <property type="entry name" value="RRM"/>
    <property type="match status" value="1"/>
</dbReference>
<keyword evidence="5" id="KW-0507">mRNA processing</keyword>
<dbReference type="CDD" id="cd00096">
    <property type="entry name" value="Ig"/>
    <property type="match status" value="1"/>
</dbReference>
<dbReference type="InterPro" id="IPR036179">
    <property type="entry name" value="Ig-like_dom_sf"/>
</dbReference>
<feature type="region of interest" description="Disordered" evidence="19">
    <location>
        <begin position="1143"/>
        <end position="1163"/>
    </location>
</feature>
<dbReference type="FunFam" id="1.10.10.10:FF:000158">
    <property type="entry name" value="La ribonucleoprotein domain family member 7"/>
    <property type="match status" value="1"/>
</dbReference>
<keyword evidence="16" id="KW-0393">Immunoglobulin domain</keyword>
<dbReference type="Pfam" id="PF08777">
    <property type="entry name" value="RRM_3"/>
    <property type="match status" value="1"/>
</dbReference>
<evidence type="ECO:0000256" key="4">
    <source>
        <dbReference type="ARBA" id="ARBA00022525"/>
    </source>
</evidence>
<gene>
    <name evidence="25" type="ORF">P4O66_008403</name>
</gene>
<evidence type="ECO:0000256" key="1">
    <source>
        <dbReference type="ARBA" id="ARBA00004613"/>
    </source>
</evidence>
<dbReference type="PROSITE" id="PS50092">
    <property type="entry name" value="TSP1"/>
    <property type="match status" value="9"/>
</dbReference>
<feature type="domain" description="XRRM" evidence="24">
    <location>
        <begin position="2614"/>
        <end position="2727"/>
    </location>
</feature>
<proteinExistence type="predicted"/>
<feature type="compositionally biased region" description="Basic and acidic residues" evidence="19">
    <location>
        <begin position="2505"/>
        <end position="2525"/>
    </location>
</feature>
<dbReference type="InterPro" id="IPR050439">
    <property type="entry name" value="ADAMTS_ADAMTS-like"/>
</dbReference>
<evidence type="ECO:0000256" key="15">
    <source>
        <dbReference type="ARBA" id="ARBA00023242"/>
    </source>
</evidence>
<dbReference type="Gene3D" id="3.40.50.300">
    <property type="entry name" value="P-loop containing nucleotide triphosphate hydrolases"/>
    <property type="match status" value="1"/>
</dbReference>
<dbReference type="InterPro" id="IPR007111">
    <property type="entry name" value="NACHT_NTPase"/>
</dbReference>
<evidence type="ECO:0000259" key="22">
    <source>
        <dbReference type="PROSITE" id="PS50837"/>
    </source>
</evidence>
<keyword evidence="11" id="KW-0744">Spermatogenesis</keyword>
<evidence type="ECO:0000313" key="25">
    <source>
        <dbReference type="EMBL" id="KAK1797001.1"/>
    </source>
</evidence>
<evidence type="ECO:0000256" key="9">
    <source>
        <dbReference type="ARBA" id="ARBA00022782"/>
    </source>
</evidence>
<dbReference type="InterPro" id="IPR000504">
    <property type="entry name" value="RRM_dom"/>
</dbReference>
<keyword evidence="14" id="KW-0508">mRNA splicing</keyword>
<dbReference type="SMART" id="SM00715">
    <property type="entry name" value="LA"/>
    <property type="match status" value="1"/>
</dbReference>
<dbReference type="Pfam" id="PF14484">
    <property type="entry name" value="FISNA"/>
    <property type="match status" value="1"/>
</dbReference>
<evidence type="ECO:0000259" key="24">
    <source>
        <dbReference type="PROSITE" id="PS51939"/>
    </source>
</evidence>
<dbReference type="Proteomes" id="UP001239994">
    <property type="component" value="Unassembled WGS sequence"/>
</dbReference>
<dbReference type="InterPro" id="IPR041267">
    <property type="entry name" value="NLRP_HD2"/>
</dbReference>
<dbReference type="SUPFAM" id="SSF82895">
    <property type="entry name" value="TSP-1 type 1 repeat"/>
    <property type="match status" value="9"/>
</dbReference>
<organism evidence="25 26">
    <name type="scientific">Electrophorus voltai</name>
    <dbReference type="NCBI Taxonomy" id="2609070"/>
    <lineage>
        <taxon>Eukaryota</taxon>
        <taxon>Metazoa</taxon>
        <taxon>Chordata</taxon>
        <taxon>Craniata</taxon>
        <taxon>Vertebrata</taxon>
        <taxon>Euteleostomi</taxon>
        <taxon>Actinopterygii</taxon>
        <taxon>Neopterygii</taxon>
        <taxon>Teleostei</taxon>
        <taxon>Ostariophysi</taxon>
        <taxon>Gymnotiformes</taxon>
        <taxon>Gymnotoidei</taxon>
        <taxon>Gymnotidae</taxon>
        <taxon>Electrophorus</taxon>
    </lineage>
</organism>
<dbReference type="InterPro" id="IPR045371">
    <property type="entry name" value="ADAMTS_CR_3"/>
</dbReference>
<feature type="compositionally biased region" description="Polar residues" evidence="19">
    <location>
        <begin position="1146"/>
        <end position="1156"/>
    </location>
</feature>
<accession>A0AAD8ZDE3</accession>
<dbReference type="Gene3D" id="3.30.70.330">
    <property type="match status" value="2"/>
</dbReference>
<dbReference type="SUPFAM" id="SSF54928">
    <property type="entry name" value="RNA-binding domain, RBD"/>
    <property type="match status" value="1"/>
</dbReference>
<feature type="domain" description="Ig-like" evidence="21">
    <location>
        <begin position="942"/>
        <end position="1022"/>
    </location>
</feature>
<dbReference type="Pfam" id="PF19030">
    <property type="entry name" value="TSP1_ADAMTS"/>
    <property type="match status" value="9"/>
</dbReference>
<keyword evidence="12 18" id="KW-0694">RNA-binding</keyword>
<dbReference type="FunFam" id="2.20.100.10:FF:000005">
    <property type="entry name" value="ADAM metallopeptidase with thrombospondin type 1 motif 9"/>
    <property type="match status" value="1"/>
</dbReference>
<keyword evidence="4" id="KW-0964">Secreted</keyword>
<dbReference type="SMART" id="SM01288">
    <property type="entry name" value="FISNA"/>
    <property type="match status" value="1"/>
</dbReference>
<evidence type="ECO:0000256" key="2">
    <source>
        <dbReference type="ARBA" id="ARBA00004642"/>
    </source>
</evidence>
<dbReference type="SUPFAM" id="SSF48726">
    <property type="entry name" value="Immunoglobulin"/>
    <property type="match status" value="2"/>
</dbReference>
<dbReference type="InterPro" id="IPR013098">
    <property type="entry name" value="Ig_I-set"/>
</dbReference>
<keyword evidence="6" id="KW-0732">Signal</keyword>
<dbReference type="CDD" id="cd12542">
    <property type="entry name" value="RRM2_LARP7"/>
    <property type="match status" value="1"/>
</dbReference>
<dbReference type="GO" id="GO:0006397">
    <property type="term" value="P:mRNA processing"/>
    <property type="evidence" value="ECO:0007669"/>
    <property type="project" value="UniProtKB-KW"/>
</dbReference>
<dbReference type="PRINTS" id="PR00302">
    <property type="entry name" value="LUPUSLA"/>
</dbReference>
<dbReference type="PROSITE" id="PS50961">
    <property type="entry name" value="HTH_LA"/>
    <property type="match status" value="1"/>
</dbReference>
<dbReference type="InterPro" id="IPR014886">
    <property type="entry name" value="La_xRRM"/>
</dbReference>
<feature type="domain" description="RRM" evidence="20">
    <location>
        <begin position="2305"/>
        <end position="2368"/>
    </location>
</feature>
<feature type="compositionally biased region" description="Low complexity" evidence="19">
    <location>
        <begin position="2430"/>
        <end position="2440"/>
    </location>
</feature>
<evidence type="ECO:0000313" key="26">
    <source>
        <dbReference type="Proteomes" id="UP001239994"/>
    </source>
</evidence>
<comment type="caution">
    <text evidence="25">The sequence shown here is derived from an EMBL/GenBank/DDBJ whole genome shotgun (WGS) entry which is preliminary data.</text>
</comment>
<evidence type="ECO:0000256" key="13">
    <source>
        <dbReference type="ARBA" id="ARBA00023157"/>
    </source>
</evidence>
<dbReference type="Gene3D" id="2.20.100.10">
    <property type="entry name" value="Thrombospondin type-1 (TSP1) repeat"/>
    <property type="match status" value="9"/>
</dbReference>
<dbReference type="EMBL" id="JAROKS010000014">
    <property type="protein sequence ID" value="KAK1797001.1"/>
    <property type="molecule type" value="Genomic_DNA"/>
</dbReference>
<keyword evidence="13" id="KW-1015">Disulfide bond</keyword>